<dbReference type="AlphaFoldDB" id="D3JVR0"/>
<keyword evidence="9 11" id="KW-0472">Membrane</keyword>
<dbReference type="GO" id="GO:0008194">
    <property type="term" value="F:UDP-glycosyltransferase activity"/>
    <property type="evidence" value="ECO:0007669"/>
    <property type="project" value="TreeGrafter"/>
</dbReference>
<dbReference type="PANTHER" id="PTHR11214:SF349">
    <property type="entry name" value="BETA-1,3-GALACTOSYLTRANSFERASE BRN"/>
    <property type="match status" value="1"/>
</dbReference>
<keyword evidence="7 11" id="KW-1133">Transmembrane helix</keyword>
<dbReference type="Pfam" id="PF01762">
    <property type="entry name" value="Galactosyl_T"/>
    <property type="match status" value="1"/>
</dbReference>
<sequence>MMGRRRVLIYYLILITLVISLYYYIGIGDYINTLNIEDEFHYPLDVDIKPLIEDMKAGRELSIAPVNVYPYNFMTTIDKCRGKPVDLLILVKSAMEHFDLRTAIRDTWGKENNLMDETVRVLFFLGVTDESNSALQKKVDQEITFYNDIVQIDFIDAYYNNTIKTMMAFRWAYDHCDEARYYLFSDDDMYISVANLLDYTNFHERSAYSVYDDATKANTVDTDKSKALFAGFVFKSRPHRYLGSKWRVSLDEYPWNKWPPYVSAGAYVVSNNVLKTLYLGSMFVKHFRFDDIYLGIVAKKAGVTPVMCEEFYFYKKSHPMTSYKKVIASHGFDDPKELITVWRHWN</sequence>
<dbReference type="EC" id="2.4.1.-" evidence="11"/>
<keyword evidence="10" id="KW-0325">Glycoprotein</keyword>
<evidence type="ECO:0000256" key="6">
    <source>
        <dbReference type="ARBA" id="ARBA00022968"/>
    </source>
</evidence>
<evidence type="ECO:0000256" key="1">
    <source>
        <dbReference type="ARBA" id="ARBA00004323"/>
    </source>
</evidence>
<dbReference type="GO" id="GO:0016758">
    <property type="term" value="F:hexosyltransferase activity"/>
    <property type="evidence" value="ECO:0007669"/>
    <property type="project" value="InterPro"/>
</dbReference>
<evidence type="ECO:0000256" key="7">
    <source>
        <dbReference type="ARBA" id="ARBA00022989"/>
    </source>
</evidence>
<comment type="similarity">
    <text evidence="2 11">Belongs to the glycosyltransferase 31 family.</text>
</comment>
<accession>D3JVR0</accession>
<comment type="subcellular location">
    <subcellularLocation>
        <location evidence="1 11">Golgi apparatus membrane</location>
        <topology evidence="1 11">Single-pass type II membrane protein</topology>
    </subcellularLocation>
</comment>
<evidence type="ECO:0000256" key="10">
    <source>
        <dbReference type="ARBA" id="ARBA00023180"/>
    </source>
</evidence>
<gene>
    <name evidence="12" type="primary">bre5</name>
</gene>
<evidence type="ECO:0000256" key="8">
    <source>
        <dbReference type="ARBA" id="ARBA00023034"/>
    </source>
</evidence>
<evidence type="ECO:0000256" key="9">
    <source>
        <dbReference type="ARBA" id="ARBA00023136"/>
    </source>
</evidence>
<evidence type="ECO:0000256" key="4">
    <source>
        <dbReference type="ARBA" id="ARBA00022679"/>
    </source>
</evidence>
<keyword evidence="3 11" id="KW-0328">Glycosyltransferase</keyword>
<dbReference type="CAZy" id="GT31">
    <property type="family name" value="Glycosyltransferase Family 31"/>
</dbReference>
<organism evidence="12">
    <name type="scientific">Plutella xylostella</name>
    <name type="common">Diamondback moth</name>
    <name type="synonym">Plutella maculipennis</name>
    <dbReference type="NCBI Taxonomy" id="51655"/>
    <lineage>
        <taxon>Eukaryota</taxon>
        <taxon>Metazoa</taxon>
        <taxon>Ecdysozoa</taxon>
        <taxon>Arthropoda</taxon>
        <taxon>Hexapoda</taxon>
        <taxon>Insecta</taxon>
        <taxon>Pterygota</taxon>
        <taxon>Neoptera</taxon>
        <taxon>Endopterygota</taxon>
        <taxon>Lepidoptera</taxon>
        <taxon>Glossata</taxon>
        <taxon>Ditrysia</taxon>
        <taxon>Yponomeutoidea</taxon>
        <taxon>Plutellidae</taxon>
        <taxon>Plutella</taxon>
    </lineage>
</organism>
<dbReference type="GO" id="GO:0000139">
    <property type="term" value="C:Golgi membrane"/>
    <property type="evidence" value="ECO:0007669"/>
    <property type="project" value="UniProtKB-SubCell"/>
</dbReference>
<evidence type="ECO:0000256" key="2">
    <source>
        <dbReference type="ARBA" id="ARBA00008661"/>
    </source>
</evidence>
<dbReference type="InterPro" id="IPR002659">
    <property type="entry name" value="Glyco_trans_31"/>
</dbReference>
<reference evidence="12" key="1">
    <citation type="submission" date="2009-12" db="EMBL/GenBank/DDBJ databases">
        <title>Molecular cloning of glycosyltransferase genes from diamondback moth.</title>
        <authorList>
            <person name="Yang Y."/>
            <person name="Bao H."/>
        </authorList>
    </citation>
    <scope>NUCLEOTIDE SEQUENCE</scope>
    <source>
        <strain evidence="12">Roth</strain>
    </source>
</reference>
<feature type="transmembrane region" description="Helical" evidence="11">
    <location>
        <begin position="7"/>
        <end position="25"/>
    </location>
</feature>
<keyword evidence="8 11" id="KW-0333">Golgi apparatus</keyword>
<evidence type="ECO:0000256" key="11">
    <source>
        <dbReference type="RuleBase" id="RU363063"/>
    </source>
</evidence>
<dbReference type="Gene3D" id="3.90.550.50">
    <property type="match status" value="1"/>
</dbReference>
<evidence type="ECO:0000313" key="12">
    <source>
        <dbReference type="EMBL" id="ADB79798.1"/>
    </source>
</evidence>
<name>D3JVR0_PLUXY</name>
<evidence type="ECO:0000256" key="3">
    <source>
        <dbReference type="ARBA" id="ARBA00022676"/>
    </source>
</evidence>
<dbReference type="PANTHER" id="PTHR11214">
    <property type="entry name" value="BETA-1,3-N-ACETYLGLUCOSAMINYLTRANSFERASE"/>
    <property type="match status" value="1"/>
</dbReference>
<keyword evidence="4 12" id="KW-0808">Transferase</keyword>
<dbReference type="FunFam" id="3.90.550.50:FF:000001">
    <property type="entry name" value="Hexosyltransferase"/>
    <property type="match status" value="1"/>
</dbReference>
<keyword evidence="5 11" id="KW-0812">Transmembrane</keyword>
<keyword evidence="6 11" id="KW-0735">Signal-anchor</keyword>
<dbReference type="EMBL" id="GU321345">
    <property type="protein sequence ID" value="ADB79798.1"/>
    <property type="molecule type" value="mRNA"/>
</dbReference>
<evidence type="ECO:0000256" key="5">
    <source>
        <dbReference type="ARBA" id="ARBA00022692"/>
    </source>
</evidence>
<dbReference type="GO" id="GO:0006493">
    <property type="term" value="P:protein O-linked glycosylation"/>
    <property type="evidence" value="ECO:0007669"/>
    <property type="project" value="TreeGrafter"/>
</dbReference>
<protein>
    <recommendedName>
        <fullName evidence="11">Hexosyltransferase</fullName>
        <ecNumber evidence="11">2.4.1.-</ecNumber>
    </recommendedName>
</protein>
<proteinExistence type="evidence at transcript level"/>